<evidence type="ECO:0000256" key="1">
    <source>
        <dbReference type="SAM" id="Phobius"/>
    </source>
</evidence>
<dbReference type="EMBL" id="LTAY01000036">
    <property type="protein sequence ID" value="OPX48133.1"/>
    <property type="molecule type" value="Genomic_DNA"/>
</dbReference>
<name>A0A1V4SVQ1_9CLOT</name>
<dbReference type="RefSeq" id="WP_080022590.1">
    <property type="nucleotide sequence ID" value="NZ_LTAY01000036.1"/>
</dbReference>
<keyword evidence="1" id="KW-0472">Membrane</keyword>
<gene>
    <name evidence="2" type="ORF">CLTHE_13720</name>
</gene>
<keyword evidence="1" id="KW-1133">Transmembrane helix</keyword>
<comment type="caution">
    <text evidence="2">The sequence shown here is derived from an EMBL/GenBank/DDBJ whole genome shotgun (WGS) entry which is preliminary data.</text>
</comment>
<reference evidence="2 3" key="1">
    <citation type="submission" date="2016-02" db="EMBL/GenBank/DDBJ databases">
        <title>Genome sequence of Clostridium thermobutyricum DSM 4928.</title>
        <authorList>
            <person name="Poehlein A."/>
            <person name="Daniel R."/>
        </authorList>
    </citation>
    <scope>NUCLEOTIDE SEQUENCE [LARGE SCALE GENOMIC DNA]</scope>
    <source>
        <strain evidence="2 3">DSM 4928</strain>
    </source>
</reference>
<dbReference type="AlphaFoldDB" id="A0A1V4SVQ1"/>
<sequence length="174" mass="20396">MLEDYKVYLTKKNIILLGIILICMILILYISLNMIFPTKELTSLEKGKAKSVIENFIKDFNKKKEMKIEKYMVKGWKAEDVKNLFIGYDDLENLTIENIKNDTYSQYCEKYEKNKKLKGEEGKYASFTVDLNHNYKDKGKYKDESKKIVFLMEKTSDGWRIITLGTQGVIDSLI</sequence>
<keyword evidence="1" id="KW-0812">Transmembrane</keyword>
<organism evidence="2 3">
    <name type="scientific">Clostridium thermobutyricum DSM 4928</name>
    <dbReference type="NCBI Taxonomy" id="1121339"/>
    <lineage>
        <taxon>Bacteria</taxon>
        <taxon>Bacillati</taxon>
        <taxon>Bacillota</taxon>
        <taxon>Clostridia</taxon>
        <taxon>Eubacteriales</taxon>
        <taxon>Clostridiaceae</taxon>
        <taxon>Clostridium</taxon>
    </lineage>
</organism>
<accession>A0A1V4SVQ1</accession>
<dbReference type="Proteomes" id="UP000191448">
    <property type="component" value="Unassembled WGS sequence"/>
</dbReference>
<evidence type="ECO:0000313" key="3">
    <source>
        <dbReference type="Proteomes" id="UP000191448"/>
    </source>
</evidence>
<feature type="transmembrane region" description="Helical" evidence="1">
    <location>
        <begin position="14"/>
        <end position="36"/>
    </location>
</feature>
<protein>
    <recommendedName>
        <fullName evidence="4">DUF4829 domain-containing protein</fullName>
    </recommendedName>
</protein>
<proteinExistence type="predicted"/>
<evidence type="ECO:0008006" key="4">
    <source>
        <dbReference type="Google" id="ProtNLM"/>
    </source>
</evidence>
<evidence type="ECO:0000313" key="2">
    <source>
        <dbReference type="EMBL" id="OPX48133.1"/>
    </source>
</evidence>